<keyword evidence="3 6" id="KW-0812">Transmembrane</keyword>
<protein>
    <submittedName>
        <fullName evidence="8">MFS transporter</fullName>
    </submittedName>
</protein>
<feature type="transmembrane region" description="Helical" evidence="6">
    <location>
        <begin position="377"/>
        <end position="395"/>
    </location>
</feature>
<feature type="transmembrane region" description="Helical" evidence="6">
    <location>
        <begin position="311"/>
        <end position="334"/>
    </location>
</feature>
<keyword evidence="4 6" id="KW-1133">Transmembrane helix</keyword>
<dbReference type="InterPro" id="IPR011701">
    <property type="entry name" value="MFS"/>
</dbReference>
<dbReference type="EMBL" id="VIGB01000003">
    <property type="protein sequence ID" value="TQF03152.1"/>
    <property type="molecule type" value="Genomic_DNA"/>
</dbReference>
<dbReference type="RefSeq" id="WP_141633825.1">
    <property type="nucleotide sequence ID" value="NZ_VIGB01000003.1"/>
</dbReference>
<evidence type="ECO:0000256" key="2">
    <source>
        <dbReference type="ARBA" id="ARBA00022475"/>
    </source>
</evidence>
<keyword evidence="9" id="KW-1185">Reference proteome</keyword>
<accession>A0A540W2D7</accession>
<dbReference type="PANTHER" id="PTHR23513:SF11">
    <property type="entry name" value="STAPHYLOFERRIN A TRANSPORTER"/>
    <property type="match status" value="1"/>
</dbReference>
<evidence type="ECO:0000259" key="7">
    <source>
        <dbReference type="PROSITE" id="PS50850"/>
    </source>
</evidence>
<dbReference type="AlphaFoldDB" id="A0A540W2D7"/>
<dbReference type="GO" id="GO:0022857">
    <property type="term" value="F:transmembrane transporter activity"/>
    <property type="evidence" value="ECO:0007669"/>
    <property type="project" value="InterPro"/>
</dbReference>
<evidence type="ECO:0000313" key="8">
    <source>
        <dbReference type="EMBL" id="TQF03152.1"/>
    </source>
</evidence>
<dbReference type="InterPro" id="IPR020846">
    <property type="entry name" value="MFS_dom"/>
</dbReference>
<feature type="domain" description="Major facilitator superfamily (MFS) profile" evidence="7">
    <location>
        <begin position="1"/>
        <end position="400"/>
    </location>
</feature>
<feature type="transmembrane region" description="Helical" evidence="6">
    <location>
        <begin position="51"/>
        <end position="70"/>
    </location>
</feature>
<dbReference type="Proteomes" id="UP000319103">
    <property type="component" value="Unassembled WGS sequence"/>
</dbReference>
<dbReference type="PROSITE" id="PS50850">
    <property type="entry name" value="MFS"/>
    <property type="match status" value="1"/>
</dbReference>
<evidence type="ECO:0000256" key="5">
    <source>
        <dbReference type="ARBA" id="ARBA00023136"/>
    </source>
</evidence>
<feature type="transmembrane region" description="Helical" evidence="6">
    <location>
        <begin position="258"/>
        <end position="278"/>
    </location>
</feature>
<comment type="subcellular location">
    <subcellularLocation>
        <location evidence="1">Cell membrane</location>
        <topology evidence="1">Multi-pass membrane protein</topology>
    </subcellularLocation>
</comment>
<feature type="transmembrane region" description="Helical" evidence="6">
    <location>
        <begin position="223"/>
        <end position="246"/>
    </location>
</feature>
<name>A0A540W2D7_9ACTN</name>
<dbReference type="PANTHER" id="PTHR23513">
    <property type="entry name" value="INTEGRAL MEMBRANE EFFLUX PROTEIN-RELATED"/>
    <property type="match status" value="1"/>
</dbReference>
<evidence type="ECO:0000256" key="6">
    <source>
        <dbReference type="SAM" id="Phobius"/>
    </source>
</evidence>
<evidence type="ECO:0000313" key="9">
    <source>
        <dbReference type="Proteomes" id="UP000319103"/>
    </source>
</evidence>
<dbReference type="GO" id="GO:0005886">
    <property type="term" value="C:plasma membrane"/>
    <property type="evidence" value="ECO:0007669"/>
    <property type="project" value="UniProtKB-SubCell"/>
</dbReference>
<comment type="caution">
    <text evidence="8">The sequence shown here is derived from an EMBL/GenBank/DDBJ whole genome shotgun (WGS) entry which is preliminary data.</text>
</comment>
<dbReference type="OrthoDB" id="3539228at2"/>
<evidence type="ECO:0000256" key="4">
    <source>
        <dbReference type="ARBA" id="ARBA00022989"/>
    </source>
</evidence>
<feature type="transmembrane region" description="Helical" evidence="6">
    <location>
        <begin position="285"/>
        <end position="305"/>
    </location>
</feature>
<dbReference type="CDD" id="cd06173">
    <property type="entry name" value="MFS_MefA_like"/>
    <property type="match status" value="1"/>
</dbReference>
<feature type="transmembrane region" description="Helical" evidence="6">
    <location>
        <begin position="346"/>
        <end position="365"/>
    </location>
</feature>
<dbReference type="Gene3D" id="1.20.1250.20">
    <property type="entry name" value="MFS general substrate transporter like domains"/>
    <property type="match status" value="1"/>
</dbReference>
<dbReference type="InterPro" id="IPR036259">
    <property type="entry name" value="MFS_trans_sf"/>
</dbReference>
<dbReference type="Pfam" id="PF07690">
    <property type="entry name" value="MFS_1"/>
    <property type="match status" value="1"/>
</dbReference>
<proteinExistence type="predicted"/>
<feature type="transmembrane region" description="Helical" evidence="6">
    <location>
        <begin position="171"/>
        <end position="190"/>
    </location>
</feature>
<reference evidence="8 9" key="1">
    <citation type="submission" date="2019-06" db="EMBL/GenBank/DDBJ databases">
        <title>Description of Kitasatospora acidophila sp. nov. isolated from pine grove soil, and reclassification of Streptomyces novaecaesareae to Kitasatospora novaeceasareae comb. nov.</title>
        <authorList>
            <person name="Kim M.J."/>
        </authorList>
    </citation>
    <scope>NUCLEOTIDE SEQUENCE [LARGE SCALE GENOMIC DNA]</scope>
    <source>
        <strain evidence="8 9">MMS16-CNU292</strain>
    </source>
</reference>
<evidence type="ECO:0000256" key="1">
    <source>
        <dbReference type="ARBA" id="ARBA00004651"/>
    </source>
</evidence>
<keyword evidence="2" id="KW-1003">Cell membrane</keyword>
<gene>
    <name evidence="8" type="ORF">E6W39_13980</name>
</gene>
<organism evidence="8 9">
    <name type="scientific">Kitasatospora acidiphila</name>
    <dbReference type="NCBI Taxonomy" id="2567942"/>
    <lineage>
        <taxon>Bacteria</taxon>
        <taxon>Bacillati</taxon>
        <taxon>Actinomycetota</taxon>
        <taxon>Actinomycetes</taxon>
        <taxon>Kitasatosporales</taxon>
        <taxon>Streptomycetaceae</taxon>
        <taxon>Kitasatospora</taxon>
    </lineage>
</organism>
<evidence type="ECO:0000256" key="3">
    <source>
        <dbReference type="ARBA" id="ARBA00022692"/>
    </source>
</evidence>
<sequence length="415" mass="42153">MSATFAPLRHRPFRWLVAGRSCATLANSMAPVALAFAVLDLTGSLTDLGLVVGARSLANVAALLFGGVLADRVRRGVILQGTALASALSQGLVALAVLLHFASLPLLIGLSLVNGVLAALSMPASSALLPQTVPAEELRPANAVNRIGLNIGTIAGSSLGGLLAAGVGPGWALAVDAVVMLAAAGGYLGIRLPSAAPAGPAAEKTRPLAELREGWREFTARRWVWVVVLQFMVVNAAESGSITVLGPGIADATFGRGVWGLVLATQMAGAVVAGLVVARLANRRALLVGVAAVFATVLPVLALAARADAVPVAAAMFVTGFAVEFFCVAWDLSLQQNIPQDRLARVYSFDALGSFLALPLGEMAAGPVAARIGTGRALTAAAALIVLATAAALAVRAVRTLTVRDDQPAPELATA</sequence>
<dbReference type="SUPFAM" id="SSF103473">
    <property type="entry name" value="MFS general substrate transporter"/>
    <property type="match status" value="1"/>
</dbReference>
<keyword evidence="5 6" id="KW-0472">Membrane</keyword>